<evidence type="ECO:0000313" key="12">
    <source>
        <dbReference type="EMBL" id="TAA20422.1"/>
    </source>
</evidence>
<dbReference type="InterPro" id="IPR045863">
    <property type="entry name" value="CorA_TM1_TM2"/>
</dbReference>
<evidence type="ECO:0000256" key="7">
    <source>
        <dbReference type="ARBA" id="ARBA00022833"/>
    </source>
</evidence>
<evidence type="ECO:0000256" key="2">
    <source>
        <dbReference type="ARBA" id="ARBA00009765"/>
    </source>
</evidence>
<evidence type="ECO:0000256" key="8">
    <source>
        <dbReference type="ARBA" id="ARBA00022989"/>
    </source>
</evidence>
<name>A0A4Q8L5T4_9GAMM</name>
<dbReference type="RefSeq" id="WP_130552984.1">
    <property type="nucleotide sequence ID" value="NZ_SHMC01000010.1"/>
</dbReference>
<dbReference type="PANTHER" id="PTHR46494">
    <property type="entry name" value="CORA FAMILY METAL ION TRANSPORTER (EUROFUNG)"/>
    <property type="match status" value="1"/>
</dbReference>
<keyword evidence="8 11" id="KW-1133">Transmembrane helix</keyword>
<dbReference type="EMBL" id="SHMC01000010">
    <property type="protein sequence ID" value="TAA20422.1"/>
    <property type="molecule type" value="Genomic_DNA"/>
</dbReference>
<feature type="transmembrane region" description="Helical" evidence="11">
    <location>
        <begin position="310"/>
        <end position="332"/>
    </location>
</feature>
<evidence type="ECO:0000256" key="1">
    <source>
        <dbReference type="ARBA" id="ARBA00004651"/>
    </source>
</evidence>
<dbReference type="InterPro" id="IPR002523">
    <property type="entry name" value="MgTranspt_CorA/ZnTranspt_ZntB"/>
</dbReference>
<evidence type="ECO:0000256" key="5">
    <source>
        <dbReference type="ARBA" id="ARBA00022519"/>
    </source>
</evidence>
<comment type="similarity">
    <text evidence="2">Belongs to the CorA metal ion transporter (MIT) (TC 1.A.35) family.</text>
</comment>
<dbReference type="CDD" id="cd12834">
    <property type="entry name" value="ZntB_u1"/>
    <property type="match status" value="1"/>
</dbReference>
<dbReference type="Gene3D" id="1.20.58.340">
    <property type="entry name" value="Magnesium transport protein CorA, transmembrane region"/>
    <property type="match status" value="2"/>
</dbReference>
<evidence type="ECO:0000256" key="9">
    <source>
        <dbReference type="ARBA" id="ARBA00023065"/>
    </source>
</evidence>
<dbReference type="PANTHER" id="PTHR46494:SF3">
    <property type="entry name" value="ZINC TRANSPORT PROTEIN ZNTB"/>
    <property type="match status" value="1"/>
</dbReference>
<dbReference type="GO" id="GO:0015087">
    <property type="term" value="F:cobalt ion transmembrane transporter activity"/>
    <property type="evidence" value="ECO:0007669"/>
    <property type="project" value="TreeGrafter"/>
</dbReference>
<dbReference type="InterPro" id="IPR045861">
    <property type="entry name" value="CorA_cytoplasmic_dom"/>
</dbReference>
<organism evidence="12 13">
    <name type="scientific">Pseudoxanthomonas winnipegensis</name>
    <dbReference type="NCBI Taxonomy" id="2480810"/>
    <lineage>
        <taxon>Bacteria</taxon>
        <taxon>Pseudomonadati</taxon>
        <taxon>Pseudomonadota</taxon>
        <taxon>Gammaproteobacteria</taxon>
        <taxon>Lysobacterales</taxon>
        <taxon>Lysobacteraceae</taxon>
        <taxon>Pseudoxanthomonas</taxon>
    </lineage>
</organism>
<evidence type="ECO:0000256" key="10">
    <source>
        <dbReference type="ARBA" id="ARBA00023136"/>
    </source>
</evidence>
<comment type="caution">
    <text evidence="12">The sequence shown here is derived from an EMBL/GenBank/DDBJ whole genome shotgun (WGS) entry which is preliminary data.</text>
</comment>
<dbReference type="SUPFAM" id="SSF143865">
    <property type="entry name" value="CorA soluble domain-like"/>
    <property type="match status" value="1"/>
</dbReference>
<dbReference type="GO" id="GO:0000287">
    <property type="term" value="F:magnesium ion binding"/>
    <property type="evidence" value="ECO:0007669"/>
    <property type="project" value="TreeGrafter"/>
</dbReference>
<sequence length="337" mass="36760">MPQLEHYGSNEDGLIWGYRFVPGQPAEAVGSEAVDAFLADPQASARGEFLWLHFSLANQASRRFLANRLTLPEAFHDSLGSGVGSTRLELDEGALVAVIHDVLFDSTFDASEVGTTTLSIAPRLVVSARLRPLRSVEQLRTAVRNGQDFRSPVDLLAHLLRDQASVLGDIVRKSTARVDQIEDRLLDNRVATDRKELGALRRSLVRLQRLLAPEPTALFRLLNRPPAWISREDVIDLQQAAEEFSTAVGDSASLVERVKLIQEELAALVNEQSSRTLFILTVVTVLALPVNLIAGLFGMNVGGMPLATSAHGFAVVVTCLVLLTAVLAWLAFGRRAD</sequence>
<evidence type="ECO:0000256" key="11">
    <source>
        <dbReference type="SAM" id="Phobius"/>
    </source>
</evidence>
<evidence type="ECO:0000313" key="13">
    <source>
        <dbReference type="Proteomes" id="UP000292627"/>
    </source>
</evidence>
<keyword evidence="4" id="KW-1003">Cell membrane</keyword>
<dbReference type="GO" id="GO:0015095">
    <property type="term" value="F:magnesium ion transmembrane transporter activity"/>
    <property type="evidence" value="ECO:0007669"/>
    <property type="project" value="TreeGrafter"/>
</dbReference>
<evidence type="ECO:0000256" key="6">
    <source>
        <dbReference type="ARBA" id="ARBA00022692"/>
    </source>
</evidence>
<accession>A0A4Q8L5T4</accession>
<evidence type="ECO:0000256" key="4">
    <source>
        <dbReference type="ARBA" id="ARBA00022475"/>
    </source>
</evidence>
<keyword evidence="3" id="KW-0813">Transport</keyword>
<proteinExistence type="inferred from homology"/>
<keyword evidence="7" id="KW-0862">Zinc</keyword>
<evidence type="ECO:0000256" key="3">
    <source>
        <dbReference type="ARBA" id="ARBA00022448"/>
    </source>
</evidence>
<gene>
    <name evidence="12" type="ORF">EA660_18750</name>
</gene>
<keyword evidence="9" id="KW-0406">Ion transport</keyword>
<keyword evidence="10 11" id="KW-0472">Membrane</keyword>
<keyword evidence="6 11" id="KW-0812">Transmembrane</keyword>
<feature type="transmembrane region" description="Helical" evidence="11">
    <location>
        <begin position="277"/>
        <end position="298"/>
    </location>
</feature>
<dbReference type="OrthoDB" id="9803484at2"/>
<protein>
    <submittedName>
        <fullName evidence="12">Magnesium transporter CorA</fullName>
    </submittedName>
</protein>
<reference evidence="12 13" key="1">
    <citation type="submission" date="2019-02" db="EMBL/GenBank/DDBJ databases">
        <title>WGS of Pseudoxanthomonas species novum from clinical isolates.</title>
        <authorList>
            <person name="Bernier A.-M."/>
            <person name="Bernard K."/>
            <person name="Vachon A."/>
        </authorList>
    </citation>
    <scope>NUCLEOTIDE SEQUENCE [LARGE SCALE GENOMIC DNA]</scope>
    <source>
        <strain evidence="12 13">NML171200</strain>
    </source>
</reference>
<dbReference type="Pfam" id="PF01544">
    <property type="entry name" value="CorA"/>
    <property type="match status" value="1"/>
</dbReference>
<comment type="subcellular location">
    <subcellularLocation>
        <location evidence="1">Cell membrane</location>
        <topology evidence="1">Multi-pass membrane protein</topology>
    </subcellularLocation>
</comment>
<dbReference type="Proteomes" id="UP000292627">
    <property type="component" value="Unassembled WGS sequence"/>
</dbReference>
<dbReference type="GO" id="GO:0005886">
    <property type="term" value="C:plasma membrane"/>
    <property type="evidence" value="ECO:0007669"/>
    <property type="project" value="UniProtKB-SubCell"/>
</dbReference>
<keyword evidence="5" id="KW-0997">Cell inner membrane</keyword>
<dbReference type="AlphaFoldDB" id="A0A4Q8L5T4"/>
<dbReference type="GO" id="GO:0050897">
    <property type="term" value="F:cobalt ion binding"/>
    <property type="evidence" value="ECO:0007669"/>
    <property type="project" value="TreeGrafter"/>
</dbReference>
<dbReference type="Gene3D" id="3.30.460.20">
    <property type="entry name" value="CorA soluble domain-like"/>
    <property type="match status" value="1"/>
</dbReference>
<dbReference type="SUPFAM" id="SSF144083">
    <property type="entry name" value="Magnesium transport protein CorA, transmembrane region"/>
    <property type="match status" value="1"/>
</dbReference>